<dbReference type="InterPro" id="IPR027417">
    <property type="entry name" value="P-loop_NTPase"/>
</dbReference>
<name>A0A6G4X593_9ACTN</name>
<dbReference type="PANTHER" id="PTHR47691:SF3">
    <property type="entry name" value="HTH-TYPE TRANSCRIPTIONAL REGULATOR RV0890C-RELATED"/>
    <property type="match status" value="1"/>
</dbReference>
<gene>
    <name evidence="3" type="ORF">G5C65_31050</name>
</gene>
<dbReference type="Gene3D" id="1.25.40.10">
    <property type="entry name" value="Tetratricopeptide repeat domain"/>
    <property type="match status" value="2"/>
</dbReference>
<evidence type="ECO:0000256" key="1">
    <source>
        <dbReference type="SAM" id="MobiDB-lite"/>
    </source>
</evidence>
<evidence type="ECO:0000259" key="2">
    <source>
        <dbReference type="Pfam" id="PF00931"/>
    </source>
</evidence>
<organism evidence="3 4">
    <name type="scientific">Streptomyces boncukensis</name>
    <dbReference type="NCBI Taxonomy" id="2711219"/>
    <lineage>
        <taxon>Bacteria</taxon>
        <taxon>Bacillati</taxon>
        <taxon>Actinomycetota</taxon>
        <taxon>Actinomycetes</taxon>
        <taxon>Kitasatosporales</taxon>
        <taxon>Streptomycetaceae</taxon>
        <taxon>Streptomyces</taxon>
    </lineage>
</organism>
<feature type="domain" description="NB-ARC" evidence="2">
    <location>
        <begin position="43"/>
        <end position="208"/>
    </location>
</feature>
<dbReference type="Pfam" id="PF13424">
    <property type="entry name" value="TPR_12"/>
    <property type="match status" value="1"/>
</dbReference>
<dbReference type="SUPFAM" id="SSF52540">
    <property type="entry name" value="P-loop containing nucleoside triphosphate hydrolases"/>
    <property type="match status" value="1"/>
</dbReference>
<dbReference type="Proteomes" id="UP000477722">
    <property type="component" value="Unassembled WGS sequence"/>
</dbReference>
<dbReference type="SUPFAM" id="SSF48452">
    <property type="entry name" value="TPR-like"/>
    <property type="match status" value="2"/>
</dbReference>
<proteinExistence type="predicted"/>
<evidence type="ECO:0000313" key="3">
    <source>
        <dbReference type="EMBL" id="NGO72709.1"/>
    </source>
</evidence>
<dbReference type="AlphaFoldDB" id="A0A6G4X593"/>
<evidence type="ECO:0000313" key="4">
    <source>
        <dbReference type="Proteomes" id="UP000477722"/>
    </source>
</evidence>
<comment type="caution">
    <text evidence="3">The sequence shown here is derived from an EMBL/GenBank/DDBJ whole genome shotgun (WGS) entry which is preliminary data.</text>
</comment>
<dbReference type="InterPro" id="IPR019734">
    <property type="entry name" value="TPR_rpt"/>
</dbReference>
<dbReference type="InterPro" id="IPR011990">
    <property type="entry name" value="TPR-like_helical_dom_sf"/>
</dbReference>
<dbReference type="InterPro" id="IPR002182">
    <property type="entry name" value="NB-ARC"/>
</dbReference>
<keyword evidence="4" id="KW-1185">Reference proteome</keyword>
<dbReference type="SMART" id="SM00028">
    <property type="entry name" value="TPR"/>
    <property type="match status" value="6"/>
</dbReference>
<accession>A0A6G4X593</accession>
<reference evidence="3 4" key="1">
    <citation type="submission" date="2020-02" db="EMBL/GenBank/DDBJ databases">
        <title>Whole-genome analyses of novel actinobacteria.</title>
        <authorList>
            <person name="Sahin N."/>
            <person name="Tatar D."/>
        </authorList>
    </citation>
    <scope>NUCLEOTIDE SEQUENCE [LARGE SCALE GENOMIC DNA]</scope>
    <source>
        <strain evidence="3 4">SB3404</strain>
    </source>
</reference>
<dbReference type="PANTHER" id="PTHR47691">
    <property type="entry name" value="REGULATOR-RELATED"/>
    <property type="match status" value="1"/>
</dbReference>
<dbReference type="GO" id="GO:0043531">
    <property type="term" value="F:ADP binding"/>
    <property type="evidence" value="ECO:0007669"/>
    <property type="project" value="InterPro"/>
</dbReference>
<feature type="region of interest" description="Disordered" evidence="1">
    <location>
        <begin position="1"/>
        <end position="32"/>
    </location>
</feature>
<dbReference type="RefSeq" id="WP_165302381.1">
    <property type="nucleotide sequence ID" value="NZ_JAAKZZ010000518.1"/>
</dbReference>
<dbReference type="Pfam" id="PF00931">
    <property type="entry name" value="NB-ARC"/>
    <property type="match status" value="1"/>
</dbReference>
<sequence>MVQARDVSGGVHFHGAESGTARPDGPRPRQLPADVRGFVNRQEELQRLDAVLAEAGGESLVAVCVIAGTAGVGKTSLALRWAHKVQGRFPDGQLYVNLRGYDPGTPVSSHEALQRFLRALDVPAQAVPPDTEAAAALYRSLLAGRRMLVTLDNAATVGQIRPLLPGTPGCLVVVTSRSRLSGLMVRDGAIRLTLNTLHEDEAVALLRTLTAGYRPEDGADKLTELARLCARLPLALRIAAERAASRPQLPLDDLIRDLRDESALWDALTAGDEEEADAVRTVFAWSYRALPEDAARLFRLLGLHPGPEFGSAAAAALAGVGTGQARRLLDVLVGVHLLEQSGPDRYEFHDLLRAYAADQAQREEPEEDRHSALRRGLTWYLRAADAAQGRINPPEPHVALDPPAGDIPETRFADYAEAMRWYEQEHANLAAATREAEAHGLDRLAWQLPVVLRSVHMLLNPFKEWRELGHIGLRAARRLGDRAAQAELLESLGTACSQSHRLAEGVEFHREALTIRQERGDRLGEALSLNDIGLIRLRGRQLEAAVDLFQRAGQLFSALNAPHWEAVAQANRAESLAEQGRWDEALTGIQQALRAHRAAANPGSEGNALRVLSSVQRGLGRPGEALSSARRAVEIALEHRNRMWEGYWLLELGQAQLETDQAAEALVSFQRAGAVQRQLGDRAREARAWHSTGNAYARLERWQEAADFQRRAAAVHRELPDPWQLALALEGLVRALRQSDGPQAARPYWAEALHAVADFPDQRAADLRARLRTALDTTG</sequence>
<dbReference type="Gene3D" id="3.40.50.300">
    <property type="entry name" value="P-loop containing nucleotide triphosphate hydrolases"/>
    <property type="match status" value="1"/>
</dbReference>
<dbReference type="PRINTS" id="PR00364">
    <property type="entry name" value="DISEASERSIST"/>
</dbReference>
<protein>
    <submittedName>
        <fullName evidence="3">Tetratricopeptide repeat protein</fullName>
    </submittedName>
</protein>
<dbReference type="EMBL" id="JAAKZZ010000518">
    <property type="protein sequence ID" value="NGO72709.1"/>
    <property type="molecule type" value="Genomic_DNA"/>
</dbReference>